<sequence>MNEKTEKPNYDLAKFTYILVSLIALVTILVYTEEYVVPFVVALILWFIIHELRENLQWIPWVRENVPIWVQSLIAFFIITAVIAGIGELVYYNSSILYENIDDYEKNFQVVLLQLNDVMEMDVASKVNQYTNDFNADAFIASMIDATTTLFGDAFLILIYVIFLLIEETIFPLKLKAFYPDESEQEKKQDLFYKMDQNIGRYLRLKTLVSFMTAALSYVALIIFGVEAALFWSLLIFVLNFIPTIGSLIATVFPALFAILQMAELAPFVYIMLSVGAVQIIIGNVVEPKLMGTSLNLSSLVVVLSLTIWGGIWGIMGMILSVPITVMMIIVFEEIPSLRFIAVALSEKGQLSEAPKRKNGRQPA</sequence>
<gene>
    <name evidence="7" type="ORF">N7U62_18905</name>
</gene>
<keyword evidence="5 6" id="KW-0472">Membrane</keyword>
<feature type="transmembrane region" description="Helical" evidence="6">
    <location>
        <begin position="35"/>
        <end position="52"/>
    </location>
</feature>
<evidence type="ECO:0000256" key="3">
    <source>
        <dbReference type="ARBA" id="ARBA00022692"/>
    </source>
</evidence>
<keyword evidence="8" id="KW-1185">Reference proteome</keyword>
<feature type="transmembrane region" description="Helical" evidence="6">
    <location>
        <begin position="73"/>
        <end position="92"/>
    </location>
</feature>
<evidence type="ECO:0000313" key="7">
    <source>
        <dbReference type="EMBL" id="MCV9388757.1"/>
    </source>
</evidence>
<evidence type="ECO:0000256" key="2">
    <source>
        <dbReference type="ARBA" id="ARBA00009773"/>
    </source>
</evidence>
<evidence type="ECO:0000256" key="1">
    <source>
        <dbReference type="ARBA" id="ARBA00004141"/>
    </source>
</evidence>
<reference evidence="7 8" key="1">
    <citation type="submission" date="2022-10" db="EMBL/GenBank/DDBJ databases">
        <title>Comparative genomics and taxonomic characterization of three novel marine species of genus Reichenbachiella exhibiting antioxidant and polysaccharide degradation activities.</title>
        <authorList>
            <person name="Muhammad N."/>
            <person name="Lee Y.-J."/>
            <person name="Ko J."/>
            <person name="Kim S.-G."/>
        </authorList>
    </citation>
    <scope>NUCLEOTIDE SEQUENCE [LARGE SCALE GENOMIC DNA]</scope>
    <source>
        <strain evidence="7 8">ABR2-5</strain>
    </source>
</reference>
<dbReference type="PANTHER" id="PTHR21716">
    <property type="entry name" value="TRANSMEMBRANE PROTEIN"/>
    <property type="match status" value="1"/>
</dbReference>
<feature type="transmembrane region" description="Helical" evidence="6">
    <location>
        <begin position="306"/>
        <end position="332"/>
    </location>
</feature>
<evidence type="ECO:0000256" key="4">
    <source>
        <dbReference type="ARBA" id="ARBA00022989"/>
    </source>
</evidence>
<dbReference type="EMBL" id="JAOYOD010000001">
    <property type="protein sequence ID" value="MCV9388757.1"/>
    <property type="molecule type" value="Genomic_DNA"/>
</dbReference>
<feature type="transmembrane region" description="Helical" evidence="6">
    <location>
        <begin position="12"/>
        <end position="29"/>
    </location>
</feature>
<name>A0ABT3CYM6_9BACT</name>
<comment type="subcellular location">
    <subcellularLocation>
        <location evidence="1">Membrane</location>
        <topology evidence="1">Multi-pass membrane protein</topology>
    </subcellularLocation>
</comment>
<dbReference type="InterPro" id="IPR002549">
    <property type="entry name" value="AI-2E-like"/>
</dbReference>
<evidence type="ECO:0000256" key="5">
    <source>
        <dbReference type="ARBA" id="ARBA00023136"/>
    </source>
</evidence>
<keyword evidence="3 6" id="KW-0812">Transmembrane</keyword>
<organism evidence="7 8">
    <name type="scientific">Reichenbachiella ulvae</name>
    <dbReference type="NCBI Taxonomy" id="2980104"/>
    <lineage>
        <taxon>Bacteria</taxon>
        <taxon>Pseudomonadati</taxon>
        <taxon>Bacteroidota</taxon>
        <taxon>Cytophagia</taxon>
        <taxon>Cytophagales</taxon>
        <taxon>Reichenbachiellaceae</taxon>
        <taxon>Reichenbachiella</taxon>
    </lineage>
</organism>
<proteinExistence type="inferred from homology"/>
<comment type="caution">
    <text evidence="7">The sequence shown here is derived from an EMBL/GenBank/DDBJ whole genome shotgun (WGS) entry which is preliminary data.</text>
</comment>
<feature type="transmembrane region" description="Helical" evidence="6">
    <location>
        <begin position="138"/>
        <end position="166"/>
    </location>
</feature>
<comment type="similarity">
    <text evidence="2">Belongs to the autoinducer-2 exporter (AI-2E) (TC 2.A.86) family.</text>
</comment>
<accession>A0ABT3CYM6</accession>
<keyword evidence="4 6" id="KW-1133">Transmembrane helix</keyword>
<feature type="transmembrane region" description="Helical" evidence="6">
    <location>
        <begin position="203"/>
        <end position="224"/>
    </location>
</feature>
<evidence type="ECO:0000313" key="8">
    <source>
        <dbReference type="Proteomes" id="UP001300692"/>
    </source>
</evidence>
<dbReference type="Proteomes" id="UP001300692">
    <property type="component" value="Unassembled WGS sequence"/>
</dbReference>
<dbReference type="RefSeq" id="WP_264139650.1">
    <property type="nucleotide sequence ID" value="NZ_JAOYOD010000001.1"/>
</dbReference>
<dbReference type="Pfam" id="PF01594">
    <property type="entry name" value="AI-2E_transport"/>
    <property type="match status" value="1"/>
</dbReference>
<dbReference type="PANTHER" id="PTHR21716:SF64">
    <property type="entry name" value="AI-2 TRANSPORT PROTEIN TQSA"/>
    <property type="match status" value="1"/>
</dbReference>
<feature type="transmembrane region" description="Helical" evidence="6">
    <location>
        <begin position="267"/>
        <end position="286"/>
    </location>
</feature>
<feature type="transmembrane region" description="Helical" evidence="6">
    <location>
        <begin position="230"/>
        <end position="260"/>
    </location>
</feature>
<evidence type="ECO:0000256" key="6">
    <source>
        <dbReference type="SAM" id="Phobius"/>
    </source>
</evidence>
<protein>
    <submittedName>
        <fullName evidence="7">AI-2E family transporter</fullName>
    </submittedName>
</protein>